<evidence type="ECO:0000313" key="6">
    <source>
        <dbReference type="EMBL" id="KJU83079.1"/>
    </source>
</evidence>
<keyword evidence="4" id="KW-1133">Transmembrane helix</keyword>
<dbReference type="Pfam" id="PF00535">
    <property type="entry name" value="Glycos_transf_2"/>
    <property type="match status" value="1"/>
</dbReference>
<dbReference type="Gene3D" id="3.90.550.10">
    <property type="entry name" value="Spore Coat Polysaccharide Biosynthesis Protein SpsA, Chain A"/>
    <property type="match status" value="1"/>
</dbReference>
<dbReference type="InterPro" id="IPR029044">
    <property type="entry name" value="Nucleotide-diphossugar_trans"/>
</dbReference>
<keyword evidence="4" id="KW-0472">Membrane</keyword>
<evidence type="ECO:0000313" key="7">
    <source>
        <dbReference type="Proteomes" id="UP000033423"/>
    </source>
</evidence>
<dbReference type="EC" id="2.-.-.-" evidence="6"/>
<dbReference type="InterPro" id="IPR001173">
    <property type="entry name" value="Glyco_trans_2-like"/>
</dbReference>
<dbReference type="GO" id="GO:0016757">
    <property type="term" value="F:glycosyltransferase activity"/>
    <property type="evidence" value="ECO:0007669"/>
    <property type="project" value="UniProtKB-KW"/>
</dbReference>
<keyword evidence="2" id="KW-0328">Glycosyltransferase</keyword>
<dbReference type="AlphaFoldDB" id="A0A0F3GM71"/>
<comment type="caution">
    <text evidence="6">The sequence shown here is derived from an EMBL/GenBank/DDBJ whole genome shotgun (WGS) entry which is preliminary data.</text>
</comment>
<evidence type="ECO:0000256" key="1">
    <source>
        <dbReference type="ARBA" id="ARBA00006739"/>
    </source>
</evidence>
<reference evidence="6 7" key="1">
    <citation type="submission" date="2015-02" db="EMBL/GenBank/DDBJ databases">
        <title>Single-cell genomics of uncultivated deep-branching MTB reveals a conserved set of magnetosome genes.</title>
        <authorList>
            <person name="Kolinko S."/>
            <person name="Richter M."/>
            <person name="Glockner F.O."/>
            <person name="Brachmann A."/>
            <person name="Schuler D."/>
        </authorList>
    </citation>
    <scope>NUCLEOTIDE SEQUENCE [LARGE SCALE GENOMIC DNA]</scope>
    <source>
        <strain evidence="6">TM-1</strain>
    </source>
</reference>
<dbReference type="PATRIC" id="fig|29290.4.peg.6268"/>
<sequence>MRVSVIVPAYNAAATIGKCMEGLFRQTFNRDDYEVIVVDDGSEDATVKCLGGFPVKLYRQPNRGPAAARNHGAGGASGDILLFTDSDCVCDQSWIQEMLKPFETPNIAAVKGVYRNAQTSLTSRFAQVEFEERYELLKKSAFIDMVDTYSAAIKREVFEGIGGFDEGFPRANNEDTELSYRLCAAGHKMVFNPNAIVYHLNHPASILKYARQKFWRGYWRMVVYRRYPKKMFKDSYTPQSLKLQILTVFALLFSLALVPVYGPFLYASLFLAAIYVVLTLGFVRFAFSRDRPIGLLSTFYLALRAISIGCGVLYFFKRWDNNG</sequence>
<feature type="domain" description="Glycosyltransferase 2-like" evidence="5">
    <location>
        <begin position="4"/>
        <end position="159"/>
    </location>
</feature>
<dbReference type="PANTHER" id="PTHR43179">
    <property type="entry name" value="RHAMNOSYLTRANSFERASE WBBL"/>
    <property type="match status" value="1"/>
</dbReference>
<accession>A0A0F3GM71</accession>
<keyword evidence="3 6" id="KW-0808">Transferase</keyword>
<dbReference type="Proteomes" id="UP000033423">
    <property type="component" value="Unassembled WGS sequence"/>
</dbReference>
<evidence type="ECO:0000259" key="5">
    <source>
        <dbReference type="Pfam" id="PF00535"/>
    </source>
</evidence>
<organism evidence="6 7">
    <name type="scientific">Candidatus Magnetobacterium bavaricum</name>
    <dbReference type="NCBI Taxonomy" id="29290"/>
    <lineage>
        <taxon>Bacteria</taxon>
        <taxon>Pseudomonadati</taxon>
        <taxon>Nitrospirota</taxon>
        <taxon>Thermodesulfovibrionia</taxon>
        <taxon>Thermodesulfovibrionales</taxon>
        <taxon>Candidatus Magnetobacteriaceae</taxon>
        <taxon>Candidatus Magnetobacterium</taxon>
    </lineage>
</organism>
<evidence type="ECO:0000256" key="4">
    <source>
        <dbReference type="SAM" id="Phobius"/>
    </source>
</evidence>
<proteinExistence type="inferred from homology"/>
<protein>
    <submittedName>
        <fullName evidence="6">Glycosyl transferase family 2</fullName>
        <ecNumber evidence="6">2.-.-.-</ecNumber>
    </submittedName>
</protein>
<evidence type="ECO:0000256" key="3">
    <source>
        <dbReference type="ARBA" id="ARBA00022679"/>
    </source>
</evidence>
<feature type="transmembrane region" description="Helical" evidence="4">
    <location>
        <begin position="264"/>
        <end position="287"/>
    </location>
</feature>
<dbReference type="PANTHER" id="PTHR43179:SF12">
    <property type="entry name" value="GALACTOFURANOSYLTRANSFERASE GLFT2"/>
    <property type="match status" value="1"/>
</dbReference>
<dbReference type="SUPFAM" id="SSF53448">
    <property type="entry name" value="Nucleotide-diphospho-sugar transferases"/>
    <property type="match status" value="1"/>
</dbReference>
<keyword evidence="7" id="KW-1185">Reference proteome</keyword>
<dbReference type="EMBL" id="LACI01002053">
    <property type="protein sequence ID" value="KJU83079.1"/>
    <property type="molecule type" value="Genomic_DNA"/>
</dbReference>
<gene>
    <name evidence="6" type="ORF">MBAV_004731</name>
</gene>
<feature type="transmembrane region" description="Helical" evidence="4">
    <location>
        <begin position="240"/>
        <end position="258"/>
    </location>
</feature>
<name>A0A0F3GM71_9BACT</name>
<keyword evidence="4" id="KW-0812">Transmembrane</keyword>
<evidence type="ECO:0000256" key="2">
    <source>
        <dbReference type="ARBA" id="ARBA00022676"/>
    </source>
</evidence>
<comment type="similarity">
    <text evidence="1">Belongs to the glycosyltransferase 2 family.</text>
</comment>
<feature type="transmembrane region" description="Helical" evidence="4">
    <location>
        <begin position="299"/>
        <end position="316"/>
    </location>
</feature>